<feature type="non-terminal residue" evidence="1">
    <location>
        <position position="250"/>
    </location>
</feature>
<gene>
    <name evidence="1" type="ORF">METZ01_LOCUS461320</name>
</gene>
<evidence type="ECO:0000313" key="1">
    <source>
        <dbReference type="EMBL" id="SVE08466.1"/>
    </source>
</evidence>
<dbReference type="AlphaFoldDB" id="A0A383AKN4"/>
<sequence>SFLEKYLRQGNEAEEKGDVVRALFNYLNGYHKTTGLPSLRSSLRVITHETQSEQPWGVQDISKSTFLGKINGITQNLRLNVISGDNQVVKTYKGISKPLVAEVYLDKSGRKIPLSNIPVLFRFEKGEGQLESERVSDTNGRVQSTIHKIDNFDRKHHVIAAKLNYEIFASNFEPSSKNLLSALNHVKVVFNHTIDTPKWASNKSQAWKSGITDLVNQVTQNIPPGGSHLVGVTGFRDLRHDKTAKFNEIL</sequence>
<reference evidence="1" key="1">
    <citation type="submission" date="2018-05" db="EMBL/GenBank/DDBJ databases">
        <authorList>
            <person name="Lanie J.A."/>
            <person name="Ng W.-L."/>
            <person name="Kazmierczak K.M."/>
            <person name="Andrzejewski T.M."/>
            <person name="Davidsen T.M."/>
            <person name="Wayne K.J."/>
            <person name="Tettelin H."/>
            <person name="Glass J.I."/>
            <person name="Rusch D."/>
            <person name="Podicherti R."/>
            <person name="Tsui H.-C.T."/>
            <person name="Winkler M.E."/>
        </authorList>
    </citation>
    <scope>NUCLEOTIDE SEQUENCE</scope>
</reference>
<organism evidence="1">
    <name type="scientific">marine metagenome</name>
    <dbReference type="NCBI Taxonomy" id="408172"/>
    <lineage>
        <taxon>unclassified sequences</taxon>
        <taxon>metagenomes</taxon>
        <taxon>ecological metagenomes</taxon>
    </lineage>
</organism>
<name>A0A383AKN4_9ZZZZ</name>
<feature type="non-terminal residue" evidence="1">
    <location>
        <position position="1"/>
    </location>
</feature>
<proteinExistence type="predicted"/>
<dbReference type="EMBL" id="UINC01193047">
    <property type="protein sequence ID" value="SVE08466.1"/>
    <property type="molecule type" value="Genomic_DNA"/>
</dbReference>
<protein>
    <submittedName>
        <fullName evidence="1">Uncharacterized protein</fullName>
    </submittedName>
</protein>
<accession>A0A383AKN4</accession>